<feature type="disulfide bond" evidence="14">
    <location>
        <begin position="1133"/>
        <end position="1142"/>
    </location>
</feature>
<feature type="domain" description="EGF-like" evidence="17">
    <location>
        <begin position="44"/>
        <end position="82"/>
    </location>
</feature>
<comment type="caution">
    <text evidence="18">The sequence shown here is derived from an EMBL/GenBank/DDBJ whole genome shotgun (WGS) entry which is preliminary data.</text>
</comment>
<dbReference type="PRINTS" id="PR01983">
    <property type="entry name" value="NOTCH"/>
</dbReference>
<feature type="transmembrane region" description="Helical" evidence="15">
    <location>
        <begin position="1188"/>
        <end position="1213"/>
    </location>
</feature>
<feature type="domain" description="EGF-like" evidence="17">
    <location>
        <begin position="122"/>
        <end position="158"/>
    </location>
</feature>
<evidence type="ECO:0000256" key="15">
    <source>
        <dbReference type="SAM" id="Phobius"/>
    </source>
</evidence>
<dbReference type="PROSITE" id="PS00022">
    <property type="entry name" value="EGF_1"/>
    <property type="match status" value="13"/>
</dbReference>
<evidence type="ECO:0000256" key="5">
    <source>
        <dbReference type="ARBA" id="ARBA00022692"/>
    </source>
</evidence>
<dbReference type="PROSITE" id="PS01186">
    <property type="entry name" value="EGF_2"/>
    <property type="match status" value="9"/>
</dbReference>
<evidence type="ECO:0000256" key="6">
    <source>
        <dbReference type="ARBA" id="ARBA00022729"/>
    </source>
</evidence>
<dbReference type="Pfam" id="PF00008">
    <property type="entry name" value="EGF"/>
    <property type="match status" value="12"/>
</dbReference>
<reference evidence="18 19" key="1">
    <citation type="submission" date="2018-07" db="EMBL/GenBank/DDBJ databases">
        <title>A high quality draft genome assembly of the barn swallow (H. rustica rustica).</title>
        <authorList>
            <person name="Formenti G."/>
            <person name="Chiara M."/>
            <person name="Poveda L."/>
            <person name="Francoijs K.-J."/>
            <person name="Bonisoli-Alquati A."/>
            <person name="Canova L."/>
            <person name="Gianfranceschi L."/>
            <person name="Horner D.S."/>
            <person name="Saino N."/>
        </authorList>
    </citation>
    <scope>NUCLEOTIDE SEQUENCE [LARGE SCALE GENOMIC DNA]</scope>
    <source>
        <strain evidence="18">Chelidonia</strain>
        <tissue evidence="18">Blood</tissue>
    </source>
</reference>
<comment type="similarity">
    <text evidence="13">Belongs to the Crumbs protein family.</text>
</comment>
<dbReference type="SMART" id="SM00181">
    <property type="entry name" value="EGF"/>
    <property type="match status" value="15"/>
</dbReference>
<dbReference type="FunFam" id="2.10.25.10:FF:000348">
    <property type="entry name" value="Crumbs 1, cell polarity complex component"/>
    <property type="match status" value="1"/>
</dbReference>
<dbReference type="PANTHER" id="PTHR24049">
    <property type="entry name" value="CRUMBS FAMILY MEMBER"/>
    <property type="match status" value="1"/>
</dbReference>
<dbReference type="FunFam" id="2.10.25.10:FF:000517">
    <property type="entry name" value="Crumbs 1, cell polarity complex component"/>
    <property type="match status" value="1"/>
</dbReference>
<evidence type="ECO:0000256" key="2">
    <source>
        <dbReference type="ARBA" id="ARBA00004316"/>
    </source>
</evidence>
<dbReference type="SUPFAM" id="SSF49899">
    <property type="entry name" value="Concanavalin A-like lectins/glucanases"/>
    <property type="match status" value="2"/>
</dbReference>
<dbReference type="GO" id="GO:0007163">
    <property type="term" value="P:establishment or maintenance of cell polarity"/>
    <property type="evidence" value="ECO:0007669"/>
    <property type="project" value="UniProtKB-ARBA"/>
</dbReference>
<accession>A0A3M0K5K6</accession>
<feature type="domain" description="EGF-like" evidence="17">
    <location>
        <begin position="1062"/>
        <end position="1098"/>
    </location>
</feature>
<dbReference type="FunFam" id="2.60.120.200:FF:000130">
    <property type="entry name" value="Crumbs 2, cell polarity complex component"/>
    <property type="match status" value="1"/>
</dbReference>
<dbReference type="FunFam" id="2.10.25.10:FF:000400">
    <property type="entry name" value="Crumbs cell polarity complex component 1"/>
    <property type="match status" value="1"/>
</dbReference>
<name>A0A3M0K5K6_HIRRU</name>
<feature type="disulfide bond" evidence="14">
    <location>
        <begin position="224"/>
        <end position="233"/>
    </location>
</feature>
<keyword evidence="9 15" id="KW-0472">Membrane</keyword>
<dbReference type="GO" id="GO:0005509">
    <property type="term" value="F:calcium ion binding"/>
    <property type="evidence" value="ECO:0007669"/>
    <property type="project" value="InterPro"/>
</dbReference>
<keyword evidence="11" id="KW-0325">Glycoprotein</keyword>
<keyword evidence="10 14" id="KW-1015">Disulfide bond</keyword>
<evidence type="ECO:0000256" key="3">
    <source>
        <dbReference type="ARBA" id="ARBA00022475"/>
    </source>
</evidence>
<feature type="disulfide bond" evidence="14">
    <location>
        <begin position="545"/>
        <end position="554"/>
    </location>
</feature>
<sequence>MRNDSRCLSNSCQKNSTCVAGHKDDPCLCADASVDSVEELCNKTFNPCSSNPCLQNATCLGSAGNLSFTCKCPAGYNGPTCERADRDCDTNPCEHGGTCQSGLAGPTCLCSAGYTGALCERDLDECISEPCRNGALCRDGVDEYSCYCVPGYQGKHCDLEVNECASDPCLNGATCLNQIGYYDCICPLGYTGTNCEVEIDECLSQPCLNGGTCHDSLGSFSCSCARGFLGDLCDTDIDECSSQPCLHGGHCTDGANGYSCDCTGTGFMGSHCETLTPLCWSQPCYNNATCEDHADNYTCHCWPGYAGSRCEEDIGECRSSPCLSGGLCVERSWAGHYGLEPGLPPAFRYDRAEGYICRCPPGFAEIYSVDCLSAKRSFSFGNFPVEKDGCNQDTSLHHFNDYVYRQDTIAKCDLDHKLQGKGNVCQVLTVMKTSTNVTQTLAKMVGSVRIFLEITLAIAHLQTKKGFFMVAGTVQKFCMAVLIINAKTMEYDIEIDLNVITPENVSSVSSLNVRTGCAKKDWCVHHPCQNRGRCTNLWLSYHCDCYRPYTGPDCATEYIPGRFGSEDSSGYAAFPVVSTQNENFIISMFVRTRKSSGLLLALRNSTYLYMRVYLEGGKLTMLAPNSMKLLGKHSMDDGNFYLVTLKIEPNKMELFQSSHYLGFISSPALTIQSKDILYIGGLPDNTETDRNGRYFKGCIQDVRVNNQPLEFFPITTPPNPPINRTLINVTQGCTGDNLCKSNPCHNGGVCYSIWDDFTCTCPPNTVGKACEEVKWCELGPCPHEAQCQLVHQGFECLANAVFSGRSSAIFYRSNGKISRDLTHIIFGFRTRDTDVILLYAEREPEFVIISIHNSKLLFQLQSGNSFYRLTLASSVPVSDGKWHQVTVSMVEPLSQSSRWHMDIDNNKDTATSTAAAGSLNFLREGTDIYVADKAFDSLDGLRGCMSTIEISGIYLSYFENGEIPIKKPQEEQFLKISANPARTGCLQVDFCSSDPCMNGGVCEDLYTSYRCVCPDGLTGTYCEVNIDECSSNPCIHGNCSDGIASYECSCEPGYSGENCEEDIDDCDGHQCMNGATCVDEIDGYSCLCAANFTGRFCRYRRLPYTVCGNEERNLTCFNYGNCTDLGSELTCMCLPGFVGERCEKDIDECSSDPCLNGGLCQNLLNKFHCLCDMNFAGDRCEIDLAADLISSVFTAVGSVTLALLAVLSLAVVVSAVTANKRATQGTYSPSRQEKEGSRVEMWDMVQPPPMERLI</sequence>
<keyword evidence="3" id="KW-1003">Cell membrane</keyword>
<keyword evidence="4 14" id="KW-0245">EGF-like domain</keyword>
<feature type="domain" description="EGF-like" evidence="17">
    <location>
        <begin position="987"/>
        <end position="1023"/>
    </location>
</feature>
<dbReference type="FunFam" id="2.10.25.10:FF:000039">
    <property type="entry name" value="Crumbs cell polarity complex component 1"/>
    <property type="match status" value="1"/>
</dbReference>
<evidence type="ECO:0000313" key="19">
    <source>
        <dbReference type="Proteomes" id="UP000269221"/>
    </source>
</evidence>
<evidence type="ECO:0000256" key="13">
    <source>
        <dbReference type="ARBA" id="ARBA00060989"/>
    </source>
</evidence>
<keyword evidence="6" id="KW-0732">Signal</keyword>
<evidence type="ECO:0000256" key="8">
    <source>
        <dbReference type="ARBA" id="ARBA00022989"/>
    </source>
</evidence>
<dbReference type="FunFam" id="2.10.25.10:FF:000279">
    <property type="entry name" value="Neurogenic locus notch 1"/>
    <property type="match status" value="1"/>
</dbReference>
<comment type="subcellular location">
    <subcellularLocation>
        <location evidence="1">Apical cell membrane</location>
        <topology evidence="1">Single-pass type I membrane protein</topology>
    </subcellularLocation>
    <subcellularLocation>
        <location evidence="2">Cell projection</location>
    </subcellularLocation>
</comment>
<dbReference type="STRING" id="333673.A0A3M0K5K6"/>
<feature type="disulfide bond" evidence="14">
    <location>
        <begin position="1050"/>
        <end position="1059"/>
    </location>
</feature>
<dbReference type="Pfam" id="PF02210">
    <property type="entry name" value="Laminin_G_2"/>
    <property type="match status" value="2"/>
</dbReference>
<feature type="domain" description="EGF-like" evidence="17">
    <location>
        <begin position="1145"/>
        <end position="1181"/>
    </location>
</feature>
<dbReference type="FunFam" id="2.10.25.10:FF:000208">
    <property type="entry name" value="Crumbs 2, cell polarity complex component"/>
    <property type="match status" value="1"/>
</dbReference>
<feature type="domain" description="EGF-like" evidence="17">
    <location>
        <begin position="160"/>
        <end position="196"/>
    </location>
</feature>
<evidence type="ECO:0000259" key="17">
    <source>
        <dbReference type="PROSITE" id="PS50026"/>
    </source>
</evidence>
<feature type="disulfide bond" evidence="14">
    <location>
        <begin position="1088"/>
        <end position="1097"/>
    </location>
</feature>
<dbReference type="InterPro" id="IPR001881">
    <property type="entry name" value="EGF-like_Ca-bd_dom"/>
</dbReference>
<feature type="domain" description="EGF-like" evidence="17">
    <location>
        <begin position="1103"/>
        <end position="1143"/>
    </location>
</feature>
<feature type="disulfide bond" evidence="14">
    <location>
        <begin position="761"/>
        <end position="770"/>
    </location>
</feature>
<evidence type="ECO:0000259" key="16">
    <source>
        <dbReference type="PROSITE" id="PS50025"/>
    </source>
</evidence>
<feature type="disulfide bond" evidence="14">
    <location>
        <begin position="186"/>
        <end position="195"/>
    </location>
</feature>
<feature type="domain" description="EGF-like" evidence="17">
    <location>
        <begin position="236"/>
        <end position="273"/>
    </location>
</feature>
<feature type="domain" description="Laminin G" evidence="16">
    <location>
        <begin position="799"/>
        <end position="985"/>
    </location>
</feature>
<dbReference type="PROSITE" id="PS00010">
    <property type="entry name" value="ASX_HYDROXYL"/>
    <property type="match status" value="10"/>
</dbReference>
<feature type="domain" description="EGF-like" evidence="17">
    <location>
        <begin position="84"/>
        <end position="120"/>
    </location>
</feature>
<dbReference type="SUPFAM" id="SSF57196">
    <property type="entry name" value="EGF/Laminin"/>
    <property type="match status" value="9"/>
</dbReference>
<feature type="disulfide bond" evidence="14">
    <location>
        <begin position="72"/>
        <end position="81"/>
    </location>
</feature>
<feature type="domain" description="EGF-like" evidence="17">
    <location>
        <begin position="275"/>
        <end position="311"/>
    </location>
</feature>
<dbReference type="PRINTS" id="PR00010">
    <property type="entry name" value="EGFBLOOD"/>
</dbReference>
<evidence type="ECO:0000256" key="14">
    <source>
        <dbReference type="PROSITE-ProRule" id="PRU00076"/>
    </source>
</evidence>
<evidence type="ECO:0000313" key="18">
    <source>
        <dbReference type="EMBL" id="RMC08398.1"/>
    </source>
</evidence>
<feature type="disulfide bond" evidence="14">
    <location>
        <begin position="53"/>
        <end position="70"/>
    </location>
</feature>
<dbReference type="FunFam" id="2.10.25.10:FF:000109">
    <property type="entry name" value="Notch homolog 4, [Drosophila]"/>
    <property type="match status" value="1"/>
</dbReference>
<dbReference type="PANTHER" id="PTHR24049:SF22">
    <property type="entry name" value="DROSOPHILA CRUMBS HOMOLOG"/>
    <property type="match status" value="1"/>
</dbReference>
<keyword evidence="7" id="KW-0677">Repeat</keyword>
<evidence type="ECO:0000256" key="4">
    <source>
        <dbReference type="ARBA" id="ARBA00022536"/>
    </source>
</evidence>
<dbReference type="Gene3D" id="2.60.120.200">
    <property type="match status" value="2"/>
</dbReference>
<feature type="disulfide bond" evidence="14">
    <location>
        <begin position="148"/>
        <end position="157"/>
    </location>
</feature>
<feature type="domain" description="EGF-like" evidence="17">
    <location>
        <begin position="735"/>
        <end position="771"/>
    </location>
</feature>
<keyword evidence="8 15" id="KW-1133">Transmembrane helix</keyword>
<dbReference type="InterPro" id="IPR018097">
    <property type="entry name" value="EGF_Ca-bd_CS"/>
</dbReference>
<dbReference type="GO" id="GO:0016324">
    <property type="term" value="C:apical plasma membrane"/>
    <property type="evidence" value="ECO:0007669"/>
    <property type="project" value="UniProtKB-SubCell"/>
</dbReference>
<comment type="caution">
    <text evidence="14">Lacks conserved residue(s) required for the propagation of feature annotation.</text>
</comment>
<dbReference type="FunFam" id="2.10.25.10:FF:000031">
    <property type="entry name" value="neurogenic locus notch homolog protein 3"/>
    <property type="match status" value="1"/>
</dbReference>
<dbReference type="SMART" id="SM00179">
    <property type="entry name" value="EGF_CA"/>
    <property type="match status" value="14"/>
</dbReference>
<dbReference type="Proteomes" id="UP000269221">
    <property type="component" value="Unassembled WGS sequence"/>
</dbReference>
<feature type="domain" description="EGF-like" evidence="17">
    <location>
        <begin position="198"/>
        <end position="234"/>
    </location>
</feature>
<dbReference type="EMBL" id="QRBI01000117">
    <property type="protein sequence ID" value="RMC08398.1"/>
    <property type="molecule type" value="Genomic_DNA"/>
</dbReference>
<dbReference type="FunFam" id="2.10.25.10:FF:000143">
    <property type="entry name" value="Protein crumbs 1"/>
    <property type="match status" value="1"/>
</dbReference>
<dbReference type="SUPFAM" id="SSF57184">
    <property type="entry name" value="Growth factor receptor domain"/>
    <property type="match status" value="1"/>
</dbReference>
<dbReference type="InterPro" id="IPR001791">
    <property type="entry name" value="Laminin_G"/>
</dbReference>
<dbReference type="InterPro" id="IPR000152">
    <property type="entry name" value="EGF-type_Asp/Asn_hydroxyl_site"/>
</dbReference>
<dbReference type="FunFam" id="2.10.25.10:FF:000434">
    <property type="entry name" value="Predicted protein"/>
    <property type="match status" value="1"/>
</dbReference>
<keyword evidence="12" id="KW-0966">Cell projection</keyword>
<dbReference type="CDD" id="cd00054">
    <property type="entry name" value="EGF_CA"/>
    <property type="match status" value="13"/>
</dbReference>
<evidence type="ECO:0000256" key="11">
    <source>
        <dbReference type="ARBA" id="ARBA00023180"/>
    </source>
</evidence>
<feature type="disulfide bond" evidence="14">
    <location>
        <begin position="1013"/>
        <end position="1022"/>
    </location>
</feature>
<dbReference type="InterPro" id="IPR013032">
    <property type="entry name" value="EGF-like_CS"/>
</dbReference>
<dbReference type="Gene3D" id="2.10.25.10">
    <property type="entry name" value="Laminin"/>
    <property type="match status" value="15"/>
</dbReference>
<feature type="domain" description="Laminin G" evidence="16">
    <location>
        <begin position="561"/>
        <end position="733"/>
    </location>
</feature>
<dbReference type="FunFam" id="2.60.120.200:FF:000055">
    <property type="entry name" value="Crumbs cell polarity complex component 1"/>
    <property type="match status" value="1"/>
</dbReference>
<evidence type="ECO:0000256" key="7">
    <source>
        <dbReference type="ARBA" id="ARBA00022737"/>
    </source>
</evidence>
<protein>
    <recommendedName>
        <fullName evidence="20">Protein crumbs homolog 1</fullName>
    </recommendedName>
</protein>
<feature type="domain" description="EGF-like" evidence="17">
    <location>
        <begin position="519"/>
        <end position="555"/>
    </location>
</feature>
<dbReference type="InterPro" id="IPR009030">
    <property type="entry name" value="Growth_fac_rcpt_cys_sf"/>
</dbReference>
<dbReference type="CDD" id="cd00110">
    <property type="entry name" value="LamG"/>
    <property type="match status" value="2"/>
</dbReference>
<evidence type="ECO:0008006" key="20">
    <source>
        <dbReference type="Google" id="ProtNLM"/>
    </source>
</evidence>
<evidence type="ECO:0000256" key="12">
    <source>
        <dbReference type="ARBA" id="ARBA00023273"/>
    </source>
</evidence>
<dbReference type="OrthoDB" id="283575at2759"/>
<dbReference type="FunFam" id="2.10.25.10:FF:000066">
    <property type="entry name" value="FAT atypical cadherin 4"/>
    <property type="match status" value="1"/>
</dbReference>
<evidence type="ECO:0000256" key="1">
    <source>
        <dbReference type="ARBA" id="ARBA00004247"/>
    </source>
</evidence>
<dbReference type="PROSITE" id="PS01187">
    <property type="entry name" value="EGF_CA"/>
    <property type="match status" value="4"/>
</dbReference>
<dbReference type="InterPro" id="IPR051022">
    <property type="entry name" value="Notch_Cell-Fate_Det"/>
</dbReference>
<evidence type="ECO:0000256" key="10">
    <source>
        <dbReference type="ARBA" id="ARBA00023157"/>
    </source>
</evidence>
<dbReference type="SMART" id="SM00282">
    <property type="entry name" value="LamG"/>
    <property type="match status" value="2"/>
</dbReference>
<evidence type="ECO:0000256" key="9">
    <source>
        <dbReference type="ARBA" id="ARBA00023136"/>
    </source>
</evidence>
<keyword evidence="5 15" id="KW-0812">Transmembrane</keyword>
<dbReference type="FunFam" id="2.10.25.10:FF:000123">
    <property type="entry name" value="Crumbs homolog 1 (Drosophila)"/>
    <property type="match status" value="2"/>
</dbReference>
<dbReference type="PROSITE" id="PS50026">
    <property type="entry name" value="EGF_3"/>
    <property type="match status" value="14"/>
</dbReference>
<dbReference type="InterPro" id="IPR013320">
    <property type="entry name" value="ConA-like_dom_sf"/>
</dbReference>
<feature type="disulfide bond" evidence="14">
    <location>
        <begin position="110"/>
        <end position="119"/>
    </location>
</feature>
<feature type="disulfide bond" evidence="14">
    <location>
        <begin position="1171"/>
        <end position="1180"/>
    </location>
</feature>
<proteinExistence type="inferred from homology"/>
<dbReference type="Pfam" id="PF12661">
    <property type="entry name" value="hEGF"/>
    <property type="match status" value="2"/>
</dbReference>
<dbReference type="AlphaFoldDB" id="A0A3M0K5K6"/>
<dbReference type="InterPro" id="IPR000742">
    <property type="entry name" value="EGF"/>
</dbReference>
<keyword evidence="19" id="KW-1185">Reference proteome</keyword>
<dbReference type="FunFam" id="2.10.25.10:FF:000413">
    <property type="entry name" value="Crumbs cell polarity complex component 1"/>
    <property type="match status" value="1"/>
</dbReference>
<dbReference type="GO" id="GO:0005911">
    <property type="term" value="C:cell-cell junction"/>
    <property type="evidence" value="ECO:0007669"/>
    <property type="project" value="UniProtKB-ARBA"/>
</dbReference>
<feature type="disulfide bond" evidence="14">
    <location>
        <begin position="1029"/>
        <end position="1039"/>
    </location>
</feature>
<organism evidence="18 19">
    <name type="scientific">Hirundo rustica rustica</name>
    <dbReference type="NCBI Taxonomy" id="333673"/>
    <lineage>
        <taxon>Eukaryota</taxon>
        <taxon>Metazoa</taxon>
        <taxon>Chordata</taxon>
        <taxon>Craniata</taxon>
        <taxon>Vertebrata</taxon>
        <taxon>Euteleostomi</taxon>
        <taxon>Archelosauria</taxon>
        <taxon>Archosauria</taxon>
        <taxon>Dinosauria</taxon>
        <taxon>Saurischia</taxon>
        <taxon>Theropoda</taxon>
        <taxon>Coelurosauria</taxon>
        <taxon>Aves</taxon>
        <taxon>Neognathae</taxon>
        <taxon>Neoaves</taxon>
        <taxon>Telluraves</taxon>
        <taxon>Australaves</taxon>
        <taxon>Passeriformes</taxon>
        <taxon>Sylvioidea</taxon>
        <taxon>Hirundinidae</taxon>
        <taxon>Hirundo</taxon>
    </lineage>
</organism>
<feature type="domain" description="EGF-like" evidence="17">
    <location>
        <begin position="1025"/>
        <end position="1060"/>
    </location>
</feature>
<dbReference type="PROSITE" id="PS50025">
    <property type="entry name" value="LAM_G_DOMAIN"/>
    <property type="match status" value="2"/>
</dbReference>
<dbReference type="GO" id="GO:0032991">
    <property type="term" value="C:protein-containing complex"/>
    <property type="evidence" value="ECO:0007669"/>
    <property type="project" value="UniProtKB-ARBA"/>
</dbReference>
<gene>
    <name evidence="18" type="ORF">DUI87_14642</name>
</gene>
<dbReference type="GO" id="GO:0042995">
    <property type="term" value="C:cell projection"/>
    <property type="evidence" value="ECO:0007669"/>
    <property type="project" value="UniProtKB-SubCell"/>
</dbReference>
<feature type="disulfide bond" evidence="14">
    <location>
        <begin position="301"/>
        <end position="310"/>
    </location>
</feature>